<reference evidence="1" key="1">
    <citation type="submission" date="2013-01" db="EMBL/GenBank/DDBJ databases">
        <title>Genome draft of Hydrogenophaga taeniospiralis 2K1.</title>
        <authorList>
            <person name="Gomila M."/>
            <person name="Lalucat J."/>
        </authorList>
    </citation>
    <scope>NUCLEOTIDE SEQUENCE</scope>
    <source>
        <strain evidence="1">CCUG 15921</strain>
    </source>
</reference>
<proteinExistence type="predicted"/>
<dbReference type="EMBL" id="AOGK01000002">
    <property type="protein sequence ID" value="MDG5974385.1"/>
    <property type="molecule type" value="Genomic_DNA"/>
</dbReference>
<comment type="caution">
    <text evidence="1">The sequence shown here is derived from an EMBL/GenBank/DDBJ whole genome shotgun (WGS) entry which is preliminary data.</text>
</comment>
<organism evidence="1 2">
    <name type="scientific">Hydrogenophaga taeniospiralis CCUG 15921</name>
    <dbReference type="NCBI Taxonomy" id="1281780"/>
    <lineage>
        <taxon>Bacteria</taxon>
        <taxon>Pseudomonadati</taxon>
        <taxon>Pseudomonadota</taxon>
        <taxon>Betaproteobacteria</taxon>
        <taxon>Burkholderiales</taxon>
        <taxon>Comamonadaceae</taxon>
        <taxon>Hydrogenophaga</taxon>
    </lineage>
</organism>
<keyword evidence="2" id="KW-1185">Reference proteome</keyword>
<gene>
    <name evidence="1" type="ORF">H010_03922</name>
</gene>
<evidence type="ECO:0000313" key="2">
    <source>
        <dbReference type="Proteomes" id="UP001152876"/>
    </source>
</evidence>
<accession>A0A9X4NU20</accession>
<evidence type="ECO:0008006" key="3">
    <source>
        <dbReference type="Google" id="ProtNLM"/>
    </source>
</evidence>
<dbReference type="RefSeq" id="WP_068169827.1">
    <property type="nucleotide sequence ID" value="NZ_AOGK01000002.1"/>
</dbReference>
<dbReference type="PROSITE" id="PS51257">
    <property type="entry name" value="PROKAR_LIPOPROTEIN"/>
    <property type="match status" value="1"/>
</dbReference>
<protein>
    <recommendedName>
        <fullName evidence="3">Lipoprotein</fullName>
    </recommendedName>
</protein>
<name>A0A9X4NU20_9BURK</name>
<dbReference type="Proteomes" id="UP001152876">
    <property type="component" value="Unassembled WGS sequence"/>
</dbReference>
<evidence type="ECO:0000313" key="1">
    <source>
        <dbReference type="EMBL" id="MDG5974385.1"/>
    </source>
</evidence>
<sequence length="127" mass="13603">MDHPLTRAPHHHPMHRRQWARLALAGATALALSACGGGSGGDDGGSSNNLREAFDKLEPGMLKEDVIALVGRAPDHDSADKYGGSLGWRAGSEWLDVELSIQQGETIPIITSARWDSGTTSETRLYV</sequence>
<dbReference type="AlphaFoldDB" id="A0A9X4NU20"/>